<evidence type="ECO:0000256" key="1">
    <source>
        <dbReference type="SAM" id="Phobius"/>
    </source>
</evidence>
<dbReference type="Proteomes" id="UP001202402">
    <property type="component" value="Unassembled WGS sequence"/>
</dbReference>
<feature type="transmembrane region" description="Helical" evidence="1">
    <location>
        <begin position="12"/>
        <end position="29"/>
    </location>
</feature>
<dbReference type="NCBIfam" id="NF037962">
    <property type="entry name" value="arsenic_eff"/>
    <property type="match status" value="1"/>
</dbReference>
<evidence type="ECO:0000313" key="2">
    <source>
        <dbReference type="EMBL" id="MCH4287606.1"/>
    </source>
</evidence>
<feature type="transmembrane region" description="Helical" evidence="1">
    <location>
        <begin position="78"/>
        <end position="97"/>
    </location>
</feature>
<feature type="transmembrane region" description="Helical" evidence="1">
    <location>
        <begin position="230"/>
        <end position="249"/>
    </location>
</feature>
<comment type="caution">
    <text evidence="2">The sequence shown here is derived from an EMBL/GenBank/DDBJ whole genome shotgun (WGS) entry which is preliminary data.</text>
</comment>
<dbReference type="InterPro" id="IPR021552">
    <property type="entry name" value="ArsP_2"/>
</dbReference>
<name>A0ABS9RD68_9FIRM</name>
<reference evidence="2 3" key="1">
    <citation type="submission" date="2022-02" db="EMBL/GenBank/DDBJ databases">
        <title>Genome of Erysipelotrichaceae sp. nov. NSJ-176 isolated from human feces.</title>
        <authorList>
            <person name="Abdugheni R."/>
        </authorList>
    </citation>
    <scope>NUCLEOTIDE SEQUENCE [LARGE SCALE GENOMIC DNA]</scope>
    <source>
        <strain evidence="2 3">NSJ-176</strain>
    </source>
</reference>
<gene>
    <name evidence="2" type="ORF">LQE99_21005</name>
</gene>
<dbReference type="RefSeq" id="WP_117453077.1">
    <property type="nucleotide sequence ID" value="NZ_JAKVPQ010000028.1"/>
</dbReference>
<feature type="transmembrane region" description="Helical" evidence="1">
    <location>
        <begin position="104"/>
        <end position="124"/>
    </location>
</feature>
<keyword evidence="1" id="KW-1133">Transmembrane helix</keyword>
<sequence length="280" mass="31026">MLELLEDVLHDAIPMLPFLYITYLLMEYLEHKGNAHFTRILENTRKLGPILGAILGVIPQCGFSVLAVGLYLNGTITVGTLLAVFISTSDEAIPILVSQPKEFNTLIGVIVVKLIVAIIVGYLVDTMVRHHQLKQNHPIKNIHADCEKEEEEHGIFYIAFIHTMKIFVFVFVINFILSYIMDAIGQDTLRMFLANGSIIQPAFAAIAGFIPNCAASVILAQLYLDQVISFGSLTAGLITSAGLGLLVMLKMYDNKKDIIRIMLILFMSAVVTGILLQLFF</sequence>
<dbReference type="EMBL" id="JAKVPQ010000028">
    <property type="protein sequence ID" value="MCH4287606.1"/>
    <property type="molecule type" value="Genomic_DNA"/>
</dbReference>
<keyword evidence="3" id="KW-1185">Reference proteome</keyword>
<keyword evidence="1" id="KW-0472">Membrane</keyword>
<protein>
    <submittedName>
        <fullName evidence="2">Arsenic efflux protein</fullName>
    </submittedName>
</protein>
<feature type="transmembrane region" description="Helical" evidence="1">
    <location>
        <begin position="261"/>
        <end position="279"/>
    </location>
</feature>
<accession>A0ABS9RD68</accession>
<feature type="transmembrane region" description="Helical" evidence="1">
    <location>
        <begin position="202"/>
        <end position="224"/>
    </location>
</feature>
<keyword evidence="1" id="KW-0812">Transmembrane</keyword>
<proteinExistence type="predicted"/>
<evidence type="ECO:0000313" key="3">
    <source>
        <dbReference type="Proteomes" id="UP001202402"/>
    </source>
</evidence>
<dbReference type="Pfam" id="PF11449">
    <property type="entry name" value="ArsP_2"/>
    <property type="match status" value="1"/>
</dbReference>
<feature type="transmembrane region" description="Helical" evidence="1">
    <location>
        <begin position="155"/>
        <end position="181"/>
    </location>
</feature>
<organism evidence="2 3">
    <name type="scientific">Amedibacillus hominis</name>
    <dbReference type="NCBI Taxonomy" id="2897776"/>
    <lineage>
        <taxon>Bacteria</taxon>
        <taxon>Bacillati</taxon>
        <taxon>Bacillota</taxon>
        <taxon>Erysipelotrichia</taxon>
        <taxon>Erysipelotrichales</taxon>
        <taxon>Erysipelotrichaceae</taxon>
        <taxon>Amedibacillus</taxon>
    </lineage>
</organism>
<feature type="transmembrane region" description="Helical" evidence="1">
    <location>
        <begin position="50"/>
        <end position="72"/>
    </location>
</feature>